<organism evidence="3 4">
    <name type="scientific">Neotoma lepida</name>
    <name type="common">Desert woodrat</name>
    <dbReference type="NCBI Taxonomy" id="56216"/>
    <lineage>
        <taxon>Eukaryota</taxon>
        <taxon>Metazoa</taxon>
        <taxon>Chordata</taxon>
        <taxon>Craniata</taxon>
        <taxon>Vertebrata</taxon>
        <taxon>Euteleostomi</taxon>
        <taxon>Mammalia</taxon>
        <taxon>Eutheria</taxon>
        <taxon>Euarchontoglires</taxon>
        <taxon>Glires</taxon>
        <taxon>Rodentia</taxon>
        <taxon>Myomorpha</taxon>
        <taxon>Muroidea</taxon>
        <taxon>Cricetidae</taxon>
        <taxon>Neotominae</taxon>
        <taxon>Neotoma</taxon>
    </lineage>
</organism>
<dbReference type="InterPro" id="IPR000210">
    <property type="entry name" value="BTB/POZ_dom"/>
</dbReference>
<dbReference type="PANTHER" id="PTHR23231">
    <property type="entry name" value="GERM CELL-LESS PROTEIN"/>
    <property type="match status" value="1"/>
</dbReference>
<name>A0A1A6HBA5_NEOLE</name>
<dbReference type="GO" id="GO:0007281">
    <property type="term" value="P:germ cell development"/>
    <property type="evidence" value="ECO:0007669"/>
    <property type="project" value="InterPro"/>
</dbReference>
<comment type="caution">
    <text evidence="3">The sequence shown here is derived from an EMBL/GenBank/DDBJ whole genome shotgun (WGS) entry which is preliminary data.</text>
</comment>
<dbReference type="GO" id="GO:0005634">
    <property type="term" value="C:nucleus"/>
    <property type="evidence" value="ECO:0007669"/>
    <property type="project" value="TreeGrafter"/>
</dbReference>
<keyword evidence="1" id="KW-0217">Developmental protein</keyword>
<dbReference type="SUPFAM" id="SSF54695">
    <property type="entry name" value="POZ domain"/>
    <property type="match status" value="1"/>
</dbReference>
<evidence type="ECO:0000313" key="4">
    <source>
        <dbReference type="Proteomes" id="UP000092124"/>
    </source>
</evidence>
<dbReference type="Proteomes" id="UP000092124">
    <property type="component" value="Unassembled WGS sequence"/>
</dbReference>
<accession>A0A1A6HBA5</accession>
<protein>
    <recommendedName>
        <fullName evidence="2">BTB domain-containing protein</fullName>
    </recommendedName>
</protein>
<dbReference type="STRING" id="56216.A0A1A6HBA5"/>
<feature type="domain" description="BTB" evidence="2">
    <location>
        <begin position="2"/>
        <end position="73"/>
    </location>
</feature>
<reference evidence="3 4" key="1">
    <citation type="submission" date="2016-06" db="EMBL/GenBank/DDBJ databases">
        <title>The Draft Genome Sequence and Annotation of the Desert Woodrat Neotoma lepida.</title>
        <authorList>
            <person name="Campbell M."/>
            <person name="Oakeson K.F."/>
            <person name="Yandell M."/>
            <person name="Halpert J.R."/>
            <person name="Dearing D."/>
        </authorList>
    </citation>
    <scope>NUCLEOTIDE SEQUENCE [LARGE SCALE GENOMIC DNA]</scope>
    <source>
        <strain evidence="3">417</strain>
        <tissue evidence="3">Liver</tissue>
    </source>
</reference>
<proteinExistence type="predicted"/>
<gene>
    <name evidence="3" type="ORF">A6R68_17969</name>
</gene>
<evidence type="ECO:0000256" key="1">
    <source>
        <dbReference type="ARBA" id="ARBA00022473"/>
    </source>
</evidence>
<dbReference type="InterPro" id="IPR043380">
    <property type="entry name" value="Gcl-like"/>
</dbReference>
<dbReference type="Gene3D" id="3.30.710.10">
    <property type="entry name" value="Potassium Channel Kv1.1, Chain A"/>
    <property type="match status" value="1"/>
</dbReference>
<keyword evidence="4" id="KW-1185">Reference proteome</keyword>
<feature type="non-terminal residue" evidence="3">
    <location>
        <position position="78"/>
    </location>
</feature>
<dbReference type="Pfam" id="PF00651">
    <property type="entry name" value="BTB"/>
    <property type="match status" value="1"/>
</dbReference>
<dbReference type="EMBL" id="LZPO01036402">
    <property type="protein sequence ID" value="OBS75579.1"/>
    <property type="molecule type" value="Genomic_DNA"/>
</dbReference>
<evidence type="ECO:0000313" key="3">
    <source>
        <dbReference type="EMBL" id="OBS75579.1"/>
    </source>
</evidence>
<dbReference type="AlphaFoldDB" id="A0A1A6HBA5"/>
<evidence type="ECO:0000259" key="2">
    <source>
        <dbReference type="Pfam" id="PF00651"/>
    </source>
</evidence>
<dbReference type="OrthoDB" id="6359943at2759"/>
<dbReference type="InterPro" id="IPR011333">
    <property type="entry name" value="SKP1/BTB/POZ_sf"/>
</dbReference>
<sequence length="78" mass="9092">MLKGTRKESHNDITELEINNEDVDVRSLHFVFGSLYRDVDLPIRPLQVLRVLAAAFLLQVEHVVQQCKETMKRTINMK</sequence>
<dbReference type="PANTHER" id="PTHR23231:SF3">
    <property type="entry name" value="BTB DOMAIN CONTAINING 35, FAMILY MEMBER 10-RELATED"/>
    <property type="match status" value="1"/>
</dbReference>